<feature type="domain" description="TEX10-like TPR repeats" evidence="6">
    <location>
        <begin position="581"/>
        <end position="950"/>
    </location>
</feature>
<dbReference type="Pfam" id="PF25781">
    <property type="entry name" value="TPR_TEX10"/>
    <property type="match status" value="1"/>
</dbReference>
<dbReference type="SUPFAM" id="SSF48371">
    <property type="entry name" value="ARM repeat"/>
    <property type="match status" value="1"/>
</dbReference>
<evidence type="ECO:0000256" key="2">
    <source>
        <dbReference type="ARBA" id="ARBA00004642"/>
    </source>
</evidence>
<protein>
    <submittedName>
        <fullName evidence="7">Testis-expressed sequence 10 protein-like protein</fullName>
    </submittedName>
</protein>
<evidence type="ECO:0000313" key="7">
    <source>
        <dbReference type="EMBL" id="ETE61644.1"/>
    </source>
</evidence>
<dbReference type="OrthoDB" id="361362at2759"/>
<name>V8NH85_OPHHA</name>
<evidence type="ECO:0000259" key="6">
    <source>
        <dbReference type="Pfam" id="PF25781"/>
    </source>
</evidence>
<evidence type="ECO:0000256" key="3">
    <source>
        <dbReference type="ARBA" id="ARBA00006427"/>
    </source>
</evidence>
<dbReference type="GO" id="GO:0005730">
    <property type="term" value="C:nucleolus"/>
    <property type="evidence" value="ECO:0007669"/>
    <property type="project" value="UniProtKB-SubCell"/>
</dbReference>
<comment type="subcellular location">
    <subcellularLocation>
        <location evidence="1">Nucleus</location>
        <location evidence="1">Nucleolus</location>
    </subcellularLocation>
    <subcellularLocation>
        <location evidence="2">Nucleus</location>
        <location evidence="2">Nucleoplasm</location>
    </subcellularLocation>
</comment>
<dbReference type="PANTHER" id="PTHR16056:SF2">
    <property type="entry name" value="TESTIS-EXPRESSED PROTEIN 10"/>
    <property type="match status" value="1"/>
</dbReference>
<dbReference type="Gene3D" id="1.25.10.10">
    <property type="entry name" value="Leucine-rich Repeat Variant"/>
    <property type="match status" value="1"/>
</dbReference>
<proteinExistence type="inferred from homology"/>
<organism evidence="7 8">
    <name type="scientific">Ophiophagus hannah</name>
    <name type="common">King cobra</name>
    <name type="synonym">Naja hannah</name>
    <dbReference type="NCBI Taxonomy" id="8665"/>
    <lineage>
        <taxon>Eukaryota</taxon>
        <taxon>Metazoa</taxon>
        <taxon>Chordata</taxon>
        <taxon>Craniata</taxon>
        <taxon>Vertebrata</taxon>
        <taxon>Euteleostomi</taxon>
        <taxon>Lepidosauria</taxon>
        <taxon>Squamata</taxon>
        <taxon>Bifurcata</taxon>
        <taxon>Unidentata</taxon>
        <taxon>Episquamata</taxon>
        <taxon>Toxicofera</taxon>
        <taxon>Serpentes</taxon>
        <taxon>Colubroidea</taxon>
        <taxon>Elapidae</taxon>
        <taxon>Elapinae</taxon>
        <taxon>Ophiophagus</taxon>
    </lineage>
</organism>
<dbReference type="InterPro" id="IPR024679">
    <property type="entry name" value="Ipi1_N"/>
</dbReference>
<gene>
    <name evidence="7" type="primary">TEX10</name>
    <name evidence="7" type="ORF">L345_12605</name>
</gene>
<reference evidence="7 8" key="1">
    <citation type="journal article" date="2013" name="Proc. Natl. Acad. Sci. U.S.A.">
        <title>The king cobra genome reveals dynamic gene evolution and adaptation in the snake venom system.</title>
        <authorList>
            <person name="Vonk F.J."/>
            <person name="Casewell N.R."/>
            <person name="Henkel C.V."/>
            <person name="Heimberg A.M."/>
            <person name="Jansen H.J."/>
            <person name="McCleary R.J."/>
            <person name="Kerkkamp H.M."/>
            <person name="Vos R.A."/>
            <person name="Guerreiro I."/>
            <person name="Calvete J.J."/>
            <person name="Wuster W."/>
            <person name="Woods A.E."/>
            <person name="Logan J.M."/>
            <person name="Harrison R.A."/>
            <person name="Castoe T.A."/>
            <person name="de Koning A.P."/>
            <person name="Pollock D.D."/>
            <person name="Yandell M."/>
            <person name="Calderon D."/>
            <person name="Renjifo C."/>
            <person name="Currier R.B."/>
            <person name="Salgado D."/>
            <person name="Pla D."/>
            <person name="Sanz L."/>
            <person name="Hyder A.S."/>
            <person name="Ribeiro J.M."/>
            <person name="Arntzen J.W."/>
            <person name="van den Thillart G.E."/>
            <person name="Boetzer M."/>
            <person name="Pirovano W."/>
            <person name="Dirks R.P."/>
            <person name="Spaink H.P."/>
            <person name="Duboule D."/>
            <person name="McGlinn E."/>
            <person name="Kini R.M."/>
            <person name="Richardson M.K."/>
        </authorList>
    </citation>
    <scope>NUCLEOTIDE SEQUENCE</scope>
    <source>
        <tissue evidence="7">Blood</tissue>
    </source>
</reference>
<evidence type="ECO:0000256" key="4">
    <source>
        <dbReference type="ARBA" id="ARBA00023242"/>
    </source>
</evidence>
<dbReference type="InterPro" id="IPR057949">
    <property type="entry name" value="TPR_TEX10"/>
</dbReference>
<feature type="domain" description="Pre-rRNA-processing protein Ipi1 N-terminal" evidence="5">
    <location>
        <begin position="168"/>
        <end position="269"/>
    </location>
</feature>
<evidence type="ECO:0000259" key="5">
    <source>
        <dbReference type="Pfam" id="PF12333"/>
    </source>
</evidence>
<comment type="similarity">
    <text evidence="3">Belongs to the IPI1/TEX10 family.</text>
</comment>
<dbReference type="AlphaFoldDB" id="V8NH85"/>
<accession>V8NH85</accession>
<evidence type="ECO:0000256" key="1">
    <source>
        <dbReference type="ARBA" id="ARBA00004604"/>
    </source>
</evidence>
<dbReference type="PANTHER" id="PTHR16056">
    <property type="entry name" value="REGULATOR OF MICROTUBULE DYNAMICS PROTEIN"/>
    <property type="match status" value="1"/>
</dbReference>
<dbReference type="FunFam" id="1.25.10.10:FF:000164">
    <property type="entry name" value="Testis-expressed sequence 10 protein"/>
    <property type="match status" value="1"/>
</dbReference>
<comment type="caution">
    <text evidence="7">The sequence shown here is derived from an EMBL/GenBank/DDBJ whole genome shotgun (WGS) entry which is preliminary data.</text>
</comment>
<dbReference type="Proteomes" id="UP000018936">
    <property type="component" value="Unassembled WGS sequence"/>
</dbReference>
<dbReference type="EMBL" id="AZIM01003748">
    <property type="protein sequence ID" value="ETE61644.1"/>
    <property type="molecule type" value="Genomic_DNA"/>
</dbReference>
<feature type="non-terminal residue" evidence="7">
    <location>
        <position position="1"/>
    </location>
</feature>
<evidence type="ECO:0000313" key="8">
    <source>
        <dbReference type="Proteomes" id="UP000018936"/>
    </source>
</evidence>
<keyword evidence="4" id="KW-0539">Nucleus</keyword>
<sequence length="963" mass="110396">MWDFDSERNLEGRVGESLCVRKTRRGASFPWKNFKMTKKRKHQEDFHKLKLKVGKKKPRLENATDTNFRTKTIHLPEQLRQGSILPTNNRKLNIKDLLSQMNHYSAGVKQNALFGLKDLLSQYPFIIDAHLSNILSELAAVFTDKDSSVRKAAVCLLQFLAPKIRAEHISPFFPLMSAHLSSAMTHISEEIQEDSLKILDIFLKEYPTLLRDRSTVLLNNFVELISHQQLSTQQKSRDKISWMISVNPNRRMMSQQWRLNVLVRLQKFLQILVEDSTVLEIDSEGQKERTHSIGIQKSLRVNWQDHAAGQQHIQMYENGDLYPNINSLFTLRSLSMTSNDEKGLASMSNLKGFIQVIIPLLLDCWVEASPTQLATPVFGNILEPGSQQIMEAVLGIIHLLWKLAKQNKDPYEMEIWLRANYLIDFKHHFMSYFPYSFQETIKQKKKDHLKSNKYYMTSSNNIDHLLLNLTLCEIMVSLANVSTLPTDAHWLDLIRKFVIETLQDGCKLNSKQLNKLLRVTWRLLEIQLNKAATETLMKAVYTFYQQRNLPFPVRTLLLNFFARVYQKEEMNLRINRSQSKVLTCWLAGLPQQLVLLGLKNPELSEQLIGIIYSAASRANKEILQSLQAAAPLIYDPLDGAVVLLPPESQQHLIQLLYFVPHLPSNLLASLSRCCIMGKLSVKLTTTLIRILRTRSSFVAWKYPAQGSSVSDMGYFSFLFSTLTGFSSEEMSNLQSIRGKPHINQTLLSPVQLYLTDLEQFSYHWTVAEMVSQCLSTISSRSQCIDIVQSGICKYLVGLTVVPDSTAGAILCAFSKLLDQVYVLNENVSRFLASLCYSLLYLLLTIEREDTEHMQKRDVLWNSCISILSTSLQILRVMLQTLQVNQASRDELPVLAQLLCLLMQHRQLQTHMKTSEFLVKQIVKDIMVLKSDEAQEQWLTDLHYNFNIYLATHSPGSGAVSTLY</sequence>
<dbReference type="InterPro" id="IPR011989">
    <property type="entry name" value="ARM-like"/>
</dbReference>
<dbReference type="InterPro" id="IPR016024">
    <property type="entry name" value="ARM-type_fold"/>
</dbReference>
<dbReference type="Pfam" id="PF12333">
    <property type="entry name" value="Ipi1_N"/>
    <property type="match status" value="1"/>
</dbReference>
<dbReference type="GO" id="GO:0071339">
    <property type="term" value="C:MLL1 complex"/>
    <property type="evidence" value="ECO:0007669"/>
    <property type="project" value="TreeGrafter"/>
</dbReference>
<keyword evidence="8" id="KW-1185">Reference proteome</keyword>